<dbReference type="AlphaFoldDB" id="A0A5C8NLE8"/>
<dbReference type="OrthoDB" id="4936366at2"/>
<protein>
    <recommendedName>
        <fullName evidence="3">GGDEF domain-containing protein</fullName>
    </recommendedName>
</protein>
<organism evidence="1 2">
    <name type="scientific">Aeromicrobium terrae</name>
    <dbReference type="NCBI Taxonomy" id="2498846"/>
    <lineage>
        <taxon>Bacteria</taxon>
        <taxon>Bacillati</taxon>
        <taxon>Actinomycetota</taxon>
        <taxon>Actinomycetes</taxon>
        <taxon>Propionibacteriales</taxon>
        <taxon>Nocardioidaceae</taxon>
        <taxon>Aeromicrobium</taxon>
    </lineage>
</organism>
<gene>
    <name evidence="1" type="ORF">FHP06_07685</name>
</gene>
<dbReference type="EMBL" id="VDUX01000003">
    <property type="protein sequence ID" value="TXL61303.1"/>
    <property type="molecule type" value="Genomic_DNA"/>
</dbReference>
<comment type="caution">
    <text evidence="1">The sequence shown here is derived from an EMBL/GenBank/DDBJ whole genome shotgun (WGS) entry which is preliminary data.</text>
</comment>
<evidence type="ECO:0000313" key="1">
    <source>
        <dbReference type="EMBL" id="TXL61303.1"/>
    </source>
</evidence>
<name>A0A5C8NLE8_9ACTN</name>
<accession>A0A5C8NLE8</accession>
<proteinExistence type="predicted"/>
<keyword evidence="2" id="KW-1185">Reference proteome</keyword>
<evidence type="ECO:0000313" key="2">
    <source>
        <dbReference type="Proteomes" id="UP000321571"/>
    </source>
</evidence>
<dbReference type="RefSeq" id="WP_147685470.1">
    <property type="nucleotide sequence ID" value="NZ_VDUX01000003.1"/>
</dbReference>
<evidence type="ECO:0008006" key="3">
    <source>
        <dbReference type="Google" id="ProtNLM"/>
    </source>
</evidence>
<sequence length="218" mass="23089">MDGSITGAQQLVDAVRDGGPDVGAVAHEVGASAAARGVPLHEVIDLVERAYAGVPDHSTVRAACVAWAEETSRSLHDVSCEDPLTSLSTVPHLRARLGDVYREASREGAGHLVPDRHALVVVELTRPDATNALESSLWALEVAGALRTVFTGDETVAQVATGRFAVLARRDRADATTLGLLGVLLRHTTAGSPPPRTWVEELPPEEDDVVWTMAGLTR</sequence>
<reference evidence="1 2" key="1">
    <citation type="submission" date="2019-06" db="EMBL/GenBank/DDBJ databases">
        <title>Aeromicrobium sp. nov., isolated from a maize field.</title>
        <authorList>
            <person name="Lin S.-Y."/>
            <person name="Tsai C.-F."/>
            <person name="Young C.-C."/>
        </authorList>
    </citation>
    <scope>NUCLEOTIDE SEQUENCE [LARGE SCALE GENOMIC DNA]</scope>
    <source>
        <strain evidence="1 2">CC-CFT486</strain>
    </source>
</reference>
<dbReference type="Proteomes" id="UP000321571">
    <property type="component" value="Unassembled WGS sequence"/>
</dbReference>